<evidence type="ECO:0000256" key="7">
    <source>
        <dbReference type="RuleBase" id="RU003881"/>
    </source>
</evidence>
<gene>
    <name evidence="9" type="primary">trxB</name>
    <name evidence="9" type="ORF">COX18_06720</name>
</gene>
<evidence type="ECO:0000256" key="2">
    <source>
        <dbReference type="ARBA" id="ARBA00022827"/>
    </source>
</evidence>
<reference evidence="9 10" key="1">
    <citation type="submission" date="2017-09" db="EMBL/GenBank/DDBJ databases">
        <title>Depth-based differentiation of microbial function through sediment-hosted aquifers and enrichment of novel symbionts in the deep terrestrial subsurface.</title>
        <authorList>
            <person name="Probst A.J."/>
            <person name="Ladd B."/>
            <person name="Jarett J.K."/>
            <person name="Geller-Mcgrath D.E."/>
            <person name="Sieber C.M."/>
            <person name="Emerson J.B."/>
            <person name="Anantharaman K."/>
            <person name="Thomas B.C."/>
            <person name="Malmstrom R."/>
            <person name="Stieglmeier M."/>
            <person name="Klingl A."/>
            <person name="Woyke T."/>
            <person name="Ryan C.M."/>
            <person name="Banfield J.F."/>
        </authorList>
    </citation>
    <scope>NUCLEOTIDE SEQUENCE [LARGE SCALE GENOMIC DNA]</scope>
    <source>
        <strain evidence="9">CG23_combo_of_CG06-09_8_20_14_all_40_23</strain>
    </source>
</reference>
<dbReference type="NCBIfam" id="TIGR01292">
    <property type="entry name" value="TRX_reduct"/>
    <property type="match status" value="1"/>
</dbReference>
<keyword evidence="5 6" id="KW-0676">Redox-active center</keyword>
<evidence type="ECO:0000256" key="6">
    <source>
        <dbReference type="RuleBase" id="RU003880"/>
    </source>
</evidence>
<keyword evidence="1 6" id="KW-0285">Flavoprotein</keyword>
<dbReference type="InterPro" id="IPR036188">
    <property type="entry name" value="FAD/NAD-bd_sf"/>
</dbReference>
<proteinExistence type="inferred from homology"/>
<accession>A0A2H0A4X2</accession>
<dbReference type="PRINTS" id="PR00469">
    <property type="entry name" value="PNDRDTASEII"/>
</dbReference>
<dbReference type="GO" id="GO:0005737">
    <property type="term" value="C:cytoplasm"/>
    <property type="evidence" value="ECO:0007669"/>
    <property type="project" value="InterPro"/>
</dbReference>
<evidence type="ECO:0000259" key="8">
    <source>
        <dbReference type="Pfam" id="PF07992"/>
    </source>
</evidence>
<evidence type="ECO:0000256" key="3">
    <source>
        <dbReference type="ARBA" id="ARBA00023002"/>
    </source>
</evidence>
<name>A0A2H0A4X2_9BACT</name>
<dbReference type="PRINTS" id="PR00368">
    <property type="entry name" value="FADPNR"/>
</dbReference>
<comment type="cofactor">
    <cofactor evidence="7">
        <name>FAD</name>
        <dbReference type="ChEBI" id="CHEBI:57692"/>
    </cofactor>
    <text evidence="7">Binds 1 FAD per subunit.</text>
</comment>
<organism evidence="9 10">
    <name type="scientific">Candidatus Desantisbacteria bacterium CG23_combo_of_CG06-09_8_20_14_all_40_23</name>
    <dbReference type="NCBI Taxonomy" id="1974550"/>
    <lineage>
        <taxon>Bacteria</taxon>
        <taxon>Candidatus Desantisiibacteriota</taxon>
    </lineage>
</organism>
<dbReference type="GO" id="GO:0019430">
    <property type="term" value="P:removal of superoxide radicals"/>
    <property type="evidence" value="ECO:0007669"/>
    <property type="project" value="UniProtKB-UniRule"/>
</dbReference>
<comment type="caution">
    <text evidence="9">The sequence shown here is derived from an EMBL/GenBank/DDBJ whole genome shotgun (WGS) entry which is preliminary data.</text>
</comment>
<dbReference type="PANTHER" id="PTHR48105">
    <property type="entry name" value="THIOREDOXIN REDUCTASE 1-RELATED-RELATED"/>
    <property type="match status" value="1"/>
</dbReference>
<dbReference type="InterPro" id="IPR050097">
    <property type="entry name" value="Ferredoxin-NADP_redctase_2"/>
</dbReference>
<dbReference type="InterPro" id="IPR005982">
    <property type="entry name" value="Thioredox_Rdtase"/>
</dbReference>
<keyword evidence="3 6" id="KW-0560">Oxidoreductase</keyword>
<dbReference type="SUPFAM" id="SSF51905">
    <property type="entry name" value="FAD/NAD(P)-binding domain"/>
    <property type="match status" value="1"/>
</dbReference>
<dbReference type="EC" id="1.8.1.9" evidence="6"/>
<comment type="catalytic activity">
    <reaction evidence="6">
        <text>[thioredoxin]-dithiol + NADP(+) = [thioredoxin]-disulfide + NADPH + H(+)</text>
        <dbReference type="Rhea" id="RHEA:20345"/>
        <dbReference type="Rhea" id="RHEA-COMP:10698"/>
        <dbReference type="Rhea" id="RHEA-COMP:10700"/>
        <dbReference type="ChEBI" id="CHEBI:15378"/>
        <dbReference type="ChEBI" id="CHEBI:29950"/>
        <dbReference type="ChEBI" id="CHEBI:50058"/>
        <dbReference type="ChEBI" id="CHEBI:57783"/>
        <dbReference type="ChEBI" id="CHEBI:58349"/>
        <dbReference type="EC" id="1.8.1.9"/>
    </reaction>
</comment>
<feature type="domain" description="FAD/NAD(P)-binding" evidence="8">
    <location>
        <begin position="7"/>
        <end position="298"/>
    </location>
</feature>
<keyword evidence="7" id="KW-0521">NADP</keyword>
<dbReference type="GO" id="GO:0004791">
    <property type="term" value="F:thioredoxin-disulfide reductase (NADPH) activity"/>
    <property type="evidence" value="ECO:0007669"/>
    <property type="project" value="UniProtKB-UniRule"/>
</dbReference>
<keyword evidence="2 6" id="KW-0274">FAD</keyword>
<dbReference type="Gene3D" id="3.50.50.60">
    <property type="entry name" value="FAD/NAD(P)-binding domain"/>
    <property type="match status" value="2"/>
</dbReference>
<dbReference type="InterPro" id="IPR008255">
    <property type="entry name" value="Pyr_nucl-diS_OxRdtase_2_AS"/>
</dbReference>
<dbReference type="PROSITE" id="PS00573">
    <property type="entry name" value="PYRIDINE_REDOX_2"/>
    <property type="match status" value="1"/>
</dbReference>
<dbReference type="Proteomes" id="UP000231067">
    <property type="component" value="Unassembled WGS sequence"/>
</dbReference>
<keyword evidence="4" id="KW-1015">Disulfide bond</keyword>
<sequence>MSENIIYDVIIIGGGPSGLTAGIYTARARLTTLLLNSYTILGQAVSTHLIENYPGFPEGIGGFELIERFEKQAQGFGITIYPDTVKGILPIERQGRNVWQVEAEDGIYYALSLIIATGASHKALGVPGESEFSGKGVSYCATCDGPLYKGKSLIVVGGGDAAVEEALFLTKFSLKITLIHRRDSLRATNILQERLFAHKNITVIWNSTVTDILGSTGVEGVRIKNVVTQEDMELDCSGVFVFIGLVPNTRLFERIIKLDDNGYIITDENMMTSQKGIFACGDCRQTPFRQVITACGDGAIAGFMVNHFFELRNN</sequence>
<evidence type="ECO:0000256" key="4">
    <source>
        <dbReference type="ARBA" id="ARBA00023157"/>
    </source>
</evidence>
<evidence type="ECO:0000256" key="5">
    <source>
        <dbReference type="ARBA" id="ARBA00023284"/>
    </source>
</evidence>
<evidence type="ECO:0000313" key="10">
    <source>
        <dbReference type="Proteomes" id="UP000231067"/>
    </source>
</evidence>
<protein>
    <recommendedName>
        <fullName evidence="6">Thioredoxin reductase</fullName>
        <ecNumber evidence="6">1.8.1.9</ecNumber>
    </recommendedName>
</protein>
<dbReference type="AlphaFoldDB" id="A0A2H0A4X2"/>
<evidence type="ECO:0000256" key="1">
    <source>
        <dbReference type="ARBA" id="ARBA00022630"/>
    </source>
</evidence>
<dbReference type="InterPro" id="IPR023753">
    <property type="entry name" value="FAD/NAD-binding_dom"/>
</dbReference>
<dbReference type="Pfam" id="PF07992">
    <property type="entry name" value="Pyr_redox_2"/>
    <property type="match status" value="1"/>
</dbReference>
<comment type="subunit">
    <text evidence="6">Homodimer.</text>
</comment>
<dbReference type="EMBL" id="PCSH01000120">
    <property type="protein sequence ID" value="PIP40441.1"/>
    <property type="molecule type" value="Genomic_DNA"/>
</dbReference>
<evidence type="ECO:0000313" key="9">
    <source>
        <dbReference type="EMBL" id="PIP40441.1"/>
    </source>
</evidence>
<comment type="similarity">
    <text evidence="6">Belongs to the class-II pyridine nucleotide-disulfide oxidoreductase family.</text>
</comment>